<dbReference type="SUPFAM" id="SSF53474">
    <property type="entry name" value="alpha/beta-Hydrolases"/>
    <property type="match status" value="1"/>
</dbReference>
<dbReference type="AlphaFoldDB" id="A0A1H5USS6"/>
<dbReference type="EMBL" id="FNUS01000001">
    <property type="protein sequence ID" value="SEF78182.1"/>
    <property type="molecule type" value="Genomic_DNA"/>
</dbReference>
<accession>A0A1H5USS6</accession>
<dbReference type="InterPro" id="IPR010333">
    <property type="entry name" value="VirJ"/>
</dbReference>
<dbReference type="OrthoDB" id="641022at2"/>
<dbReference type="RefSeq" id="WP_103912884.1">
    <property type="nucleotide sequence ID" value="NZ_FNUS01000001.1"/>
</dbReference>
<evidence type="ECO:0000256" key="1">
    <source>
        <dbReference type="SAM" id="SignalP"/>
    </source>
</evidence>
<gene>
    <name evidence="3" type="ORF">SAMN05421847_0910</name>
</gene>
<dbReference type="Proteomes" id="UP000236738">
    <property type="component" value="Unassembled WGS sequence"/>
</dbReference>
<feature type="domain" description="Bacterial virulence" evidence="2">
    <location>
        <begin position="45"/>
        <end position="225"/>
    </location>
</feature>
<dbReference type="InterPro" id="IPR029058">
    <property type="entry name" value="AB_hydrolase_fold"/>
</dbReference>
<keyword evidence="1" id="KW-0732">Signal</keyword>
<sequence length="229" mass="26033">MKKSSYLKIVLLASLMLMINCKQSSENPDFPVRELDAKNNTPFIFYISGDAGFNTFSKKLSDRLHNDQFDITALDSKSYFWAPKTPKETTEKISAYLSAKLKNRKNQKIIMLGYSFGADVLPFIVNRLPENLQKKIAAVVLLDPSKTADFEVSLQGMLLDKARGDYEVLPEINKMKVEKTLIIRSDIGLKFPINKVTIPNLISKHLPGNHRFNYDYAELAQLILEINKS</sequence>
<keyword evidence="4" id="KW-1185">Reference proteome</keyword>
<feature type="chain" id="PRO_5009286542" evidence="1">
    <location>
        <begin position="25"/>
        <end position="229"/>
    </location>
</feature>
<evidence type="ECO:0000313" key="4">
    <source>
        <dbReference type="Proteomes" id="UP000236738"/>
    </source>
</evidence>
<dbReference type="Pfam" id="PF06057">
    <property type="entry name" value="VirJ"/>
    <property type="match status" value="1"/>
</dbReference>
<dbReference type="Gene3D" id="3.40.50.1820">
    <property type="entry name" value="alpha/beta hydrolase"/>
    <property type="match status" value="1"/>
</dbReference>
<evidence type="ECO:0000259" key="2">
    <source>
        <dbReference type="Pfam" id="PF06057"/>
    </source>
</evidence>
<name>A0A1H5USS6_9FLAO</name>
<dbReference type="ESTHER" id="9flao-a0a1h5uss6">
    <property type="family name" value="VirJ"/>
</dbReference>
<proteinExistence type="predicted"/>
<organism evidence="3 4">
    <name type="scientific">Halpernia humi</name>
    <dbReference type="NCBI Taxonomy" id="493375"/>
    <lineage>
        <taxon>Bacteria</taxon>
        <taxon>Pseudomonadati</taxon>
        <taxon>Bacteroidota</taxon>
        <taxon>Flavobacteriia</taxon>
        <taxon>Flavobacteriales</taxon>
        <taxon>Weeksellaceae</taxon>
        <taxon>Chryseobacterium group</taxon>
        <taxon>Halpernia</taxon>
    </lineage>
</organism>
<feature type="signal peptide" evidence="1">
    <location>
        <begin position="1"/>
        <end position="24"/>
    </location>
</feature>
<evidence type="ECO:0000313" key="3">
    <source>
        <dbReference type="EMBL" id="SEF78182.1"/>
    </source>
</evidence>
<protein>
    <submittedName>
        <fullName evidence="3">Virulence protein (VirJ)</fullName>
    </submittedName>
</protein>
<reference evidence="4" key="1">
    <citation type="submission" date="2016-10" db="EMBL/GenBank/DDBJ databases">
        <authorList>
            <person name="Varghese N."/>
            <person name="Submissions S."/>
        </authorList>
    </citation>
    <scope>NUCLEOTIDE SEQUENCE [LARGE SCALE GENOMIC DNA]</scope>
    <source>
        <strain evidence="4">DSM 21580</strain>
    </source>
</reference>